<dbReference type="GO" id="GO:0004497">
    <property type="term" value="F:monooxygenase activity"/>
    <property type="evidence" value="ECO:0007669"/>
    <property type="project" value="UniProtKB-KW"/>
</dbReference>
<keyword evidence="3 9" id="KW-0349">Heme</keyword>
<keyword evidence="11" id="KW-1185">Reference proteome</keyword>
<dbReference type="EMBL" id="NMUL01000021">
    <property type="protein sequence ID" value="OXM65917.1"/>
    <property type="molecule type" value="Genomic_DNA"/>
</dbReference>
<evidence type="ECO:0000256" key="6">
    <source>
        <dbReference type="ARBA" id="ARBA00023004"/>
    </source>
</evidence>
<dbReference type="RefSeq" id="WP_093949279.1">
    <property type="nucleotide sequence ID" value="NZ_NMUL01000021.1"/>
</dbReference>
<evidence type="ECO:0000256" key="8">
    <source>
        <dbReference type="ARBA" id="ARBA00055433"/>
    </source>
</evidence>
<dbReference type="PROSITE" id="PS00086">
    <property type="entry name" value="CYTOCHROME_P450"/>
    <property type="match status" value="1"/>
</dbReference>
<evidence type="ECO:0000256" key="9">
    <source>
        <dbReference type="RuleBase" id="RU000461"/>
    </source>
</evidence>
<dbReference type="InterPro" id="IPR001128">
    <property type="entry name" value="Cyt_P450"/>
</dbReference>
<proteinExistence type="inferred from homology"/>
<evidence type="ECO:0000256" key="4">
    <source>
        <dbReference type="ARBA" id="ARBA00022723"/>
    </source>
</evidence>
<dbReference type="PANTHER" id="PTHR46696:SF1">
    <property type="entry name" value="CYTOCHROME P450 YJIB-RELATED"/>
    <property type="match status" value="1"/>
</dbReference>
<sequence length="399" mass="44128">MTGRAPHPFPFGPTVALELDGHYRKLQESERVARIRMPFGGDAWLVTGYEDTKFVLSDARFSRAATLTMDLPRQQPEIVRDPSMIMSMDPPRHSRLRLLAGPAFSVRSVDRLRPWIAEQVEGLLDTLAAEGPPADLMAGLALPLPVAVICEILGVPFADRDQFRVWSDIVMAVTAFPPEEVFAAFRSLTEYLHRLAELKRREPADDLFSTLVRATDAEGKLTEQELVTFGITLLVVGHETTVNELADMVFVLLRDGVYAELNRGAGPPLPRVLDELLRFIPLESPGGFARVATEDVEVGGVLIRRGEAVYTQLSAANRDPEVFPDGDALDLEIAREQHLTFGYGPHRCMGALLAKAELELAIAALLRRFPGLELAVAPEEVTWKVARLVRGPETLPVTW</sequence>
<evidence type="ECO:0000256" key="2">
    <source>
        <dbReference type="ARBA" id="ARBA00010617"/>
    </source>
</evidence>
<organism evidence="10 11">
    <name type="scientific">Amycolatopsis vastitatis</name>
    <dbReference type="NCBI Taxonomy" id="1905142"/>
    <lineage>
        <taxon>Bacteria</taxon>
        <taxon>Bacillati</taxon>
        <taxon>Actinomycetota</taxon>
        <taxon>Actinomycetes</taxon>
        <taxon>Pseudonocardiales</taxon>
        <taxon>Pseudonocardiaceae</taxon>
        <taxon>Amycolatopsis</taxon>
    </lineage>
</organism>
<keyword evidence="4 9" id="KW-0479">Metal-binding</keyword>
<comment type="caution">
    <text evidence="10">The sequence shown here is derived from an EMBL/GenBank/DDBJ whole genome shotgun (WGS) entry which is preliminary data.</text>
</comment>
<comment type="pathway">
    <text evidence="1">Antibiotic biosynthesis; vancomycin biosynthesis.</text>
</comment>
<evidence type="ECO:0000313" key="11">
    <source>
        <dbReference type="Proteomes" id="UP000215199"/>
    </source>
</evidence>
<keyword evidence="6 9" id="KW-0408">Iron</keyword>
<evidence type="ECO:0000256" key="3">
    <source>
        <dbReference type="ARBA" id="ARBA00022617"/>
    </source>
</evidence>
<evidence type="ECO:0000256" key="5">
    <source>
        <dbReference type="ARBA" id="ARBA00023002"/>
    </source>
</evidence>
<reference evidence="11" key="1">
    <citation type="submission" date="2017-07" db="EMBL/GenBank/DDBJ databases">
        <title>Comparative genome mining reveals phylogenetic distribution patterns of secondary metabolites in Amycolatopsis.</title>
        <authorList>
            <person name="Adamek M."/>
            <person name="Alanjary M."/>
            <person name="Sales-Ortells H."/>
            <person name="Goodfellow M."/>
            <person name="Bull A.T."/>
            <person name="Kalinowski J."/>
            <person name="Ziemert N."/>
        </authorList>
    </citation>
    <scope>NUCLEOTIDE SEQUENCE [LARGE SCALE GENOMIC DNA]</scope>
    <source>
        <strain evidence="11">H5</strain>
    </source>
</reference>
<evidence type="ECO:0000256" key="1">
    <source>
        <dbReference type="ARBA" id="ARBA00004660"/>
    </source>
</evidence>
<dbReference type="OrthoDB" id="3218463at2"/>
<evidence type="ECO:0000256" key="7">
    <source>
        <dbReference type="ARBA" id="ARBA00023033"/>
    </source>
</evidence>
<dbReference type="AlphaFoldDB" id="A0A229T3W0"/>
<dbReference type="InterPro" id="IPR036396">
    <property type="entry name" value="Cyt_P450_sf"/>
</dbReference>
<dbReference type="Gene3D" id="1.10.630.10">
    <property type="entry name" value="Cytochrome P450"/>
    <property type="match status" value="1"/>
</dbReference>
<dbReference type="InterPro" id="IPR002397">
    <property type="entry name" value="Cyt_P450_B"/>
</dbReference>
<dbReference type="PANTHER" id="PTHR46696">
    <property type="entry name" value="P450, PUTATIVE (EUROFUNG)-RELATED"/>
    <property type="match status" value="1"/>
</dbReference>
<dbReference type="InterPro" id="IPR017972">
    <property type="entry name" value="Cyt_P450_CS"/>
</dbReference>
<dbReference type="GO" id="GO:0016705">
    <property type="term" value="F:oxidoreductase activity, acting on paired donors, with incorporation or reduction of molecular oxygen"/>
    <property type="evidence" value="ECO:0007669"/>
    <property type="project" value="InterPro"/>
</dbReference>
<keyword evidence="5 9" id="KW-0560">Oxidoreductase</keyword>
<dbReference type="PRINTS" id="PR00385">
    <property type="entry name" value="P450"/>
</dbReference>
<dbReference type="SUPFAM" id="SSF48264">
    <property type="entry name" value="Cytochrome P450"/>
    <property type="match status" value="1"/>
</dbReference>
<dbReference type="FunFam" id="1.10.630.10:FF:000018">
    <property type="entry name" value="Cytochrome P450 monooxygenase"/>
    <property type="match status" value="1"/>
</dbReference>
<dbReference type="CDD" id="cd11031">
    <property type="entry name" value="Cyp158A-like"/>
    <property type="match status" value="1"/>
</dbReference>
<dbReference type="GO" id="GO:0020037">
    <property type="term" value="F:heme binding"/>
    <property type="evidence" value="ECO:0007669"/>
    <property type="project" value="InterPro"/>
</dbReference>
<comment type="function">
    <text evidence="8">Involved in the coupling of aromatic side chains of the heptapeptide of vancomycin.</text>
</comment>
<gene>
    <name evidence="10" type="ORF">CF165_21290</name>
</gene>
<dbReference type="PRINTS" id="PR00359">
    <property type="entry name" value="BP450"/>
</dbReference>
<name>A0A229T3W0_9PSEU</name>
<dbReference type="Proteomes" id="UP000215199">
    <property type="component" value="Unassembled WGS sequence"/>
</dbReference>
<protein>
    <submittedName>
        <fullName evidence="10">Cytochrome P450</fullName>
    </submittedName>
</protein>
<evidence type="ECO:0000313" key="10">
    <source>
        <dbReference type="EMBL" id="OXM65917.1"/>
    </source>
</evidence>
<keyword evidence="7 9" id="KW-0503">Monooxygenase</keyword>
<accession>A0A229T3W0</accession>
<dbReference type="GO" id="GO:0005506">
    <property type="term" value="F:iron ion binding"/>
    <property type="evidence" value="ECO:0007669"/>
    <property type="project" value="InterPro"/>
</dbReference>
<dbReference type="Pfam" id="PF00067">
    <property type="entry name" value="p450"/>
    <property type="match status" value="1"/>
</dbReference>
<comment type="similarity">
    <text evidence="2 9">Belongs to the cytochrome P450 family.</text>
</comment>